<keyword evidence="2" id="KW-0812">Transmembrane</keyword>
<feature type="transmembrane region" description="Helical" evidence="2">
    <location>
        <begin position="60"/>
        <end position="80"/>
    </location>
</feature>
<keyword evidence="2" id="KW-0472">Membrane</keyword>
<keyword evidence="2" id="KW-1133">Transmembrane helix</keyword>
<sequence>MSLLRWIPTFLAFPLGGLLAMLVVGPVSDPLTAIAAGAIAGAVLGAAQWLALGRAVDWRWLVATSVAFGVGSAAAVALFGPPVTPVAAALTGLVTGLVVGAAQAAVVGARRGGDAGVRAGRLRVGLVWAAVVALAWAAAWIITSFVIIDLDRGHVVFGSSGAVVATVVTGLVLRRILGPRPKQRDVQRREAQEPAGAAQASRPSPSPSVEPATTEA</sequence>
<proteinExistence type="predicted"/>
<evidence type="ECO:0000313" key="3">
    <source>
        <dbReference type="EMBL" id="GAA1959347.1"/>
    </source>
</evidence>
<feature type="compositionally biased region" description="Basic and acidic residues" evidence="1">
    <location>
        <begin position="182"/>
        <end position="192"/>
    </location>
</feature>
<keyword evidence="4" id="KW-1185">Reference proteome</keyword>
<feature type="transmembrane region" description="Helical" evidence="2">
    <location>
        <begin position="86"/>
        <end position="106"/>
    </location>
</feature>
<evidence type="ECO:0000313" key="4">
    <source>
        <dbReference type="Proteomes" id="UP001499954"/>
    </source>
</evidence>
<dbReference type="Proteomes" id="UP001499954">
    <property type="component" value="Unassembled WGS sequence"/>
</dbReference>
<feature type="region of interest" description="Disordered" evidence="1">
    <location>
        <begin position="181"/>
        <end position="216"/>
    </location>
</feature>
<dbReference type="RefSeq" id="WP_157416446.1">
    <property type="nucleotide sequence ID" value="NZ_BAAAMK010000005.1"/>
</dbReference>
<feature type="transmembrane region" description="Helical" evidence="2">
    <location>
        <begin position="154"/>
        <end position="173"/>
    </location>
</feature>
<evidence type="ECO:0000256" key="2">
    <source>
        <dbReference type="SAM" id="Phobius"/>
    </source>
</evidence>
<reference evidence="4" key="1">
    <citation type="journal article" date="2019" name="Int. J. Syst. Evol. Microbiol.">
        <title>The Global Catalogue of Microorganisms (GCM) 10K type strain sequencing project: providing services to taxonomists for standard genome sequencing and annotation.</title>
        <authorList>
            <consortium name="The Broad Institute Genomics Platform"/>
            <consortium name="The Broad Institute Genome Sequencing Center for Infectious Disease"/>
            <person name="Wu L."/>
            <person name="Ma J."/>
        </authorList>
    </citation>
    <scope>NUCLEOTIDE SEQUENCE [LARGE SCALE GENOMIC DNA]</scope>
    <source>
        <strain evidence="4">JCM 13584</strain>
    </source>
</reference>
<protein>
    <submittedName>
        <fullName evidence="3">Uncharacterized protein</fullName>
    </submittedName>
</protein>
<accession>A0ABP5C819</accession>
<comment type="caution">
    <text evidence="3">The sequence shown here is derived from an EMBL/GenBank/DDBJ whole genome shotgun (WGS) entry which is preliminary data.</text>
</comment>
<feature type="compositionally biased region" description="Low complexity" evidence="1">
    <location>
        <begin position="194"/>
        <end position="203"/>
    </location>
</feature>
<organism evidence="3 4">
    <name type="scientific">Agromyces allii</name>
    <dbReference type="NCBI Taxonomy" id="393607"/>
    <lineage>
        <taxon>Bacteria</taxon>
        <taxon>Bacillati</taxon>
        <taxon>Actinomycetota</taxon>
        <taxon>Actinomycetes</taxon>
        <taxon>Micrococcales</taxon>
        <taxon>Microbacteriaceae</taxon>
        <taxon>Agromyces</taxon>
    </lineage>
</organism>
<dbReference type="EMBL" id="BAAAMK010000005">
    <property type="protein sequence ID" value="GAA1959347.1"/>
    <property type="molecule type" value="Genomic_DNA"/>
</dbReference>
<feature type="transmembrane region" description="Helical" evidence="2">
    <location>
        <begin position="33"/>
        <end position="53"/>
    </location>
</feature>
<feature type="transmembrane region" description="Helical" evidence="2">
    <location>
        <begin position="7"/>
        <end position="27"/>
    </location>
</feature>
<gene>
    <name evidence="3" type="ORF">GCM10009717_27380</name>
</gene>
<name>A0ABP5C819_9MICO</name>
<feature type="transmembrane region" description="Helical" evidence="2">
    <location>
        <begin position="126"/>
        <end position="148"/>
    </location>
</feature>
<evidence type="ECO:0000256" key="1">
    <source>
        <dbReference type="SAM" id="MobiDB-lite"/>
    </source>
</evidence>